<keyword evidence="1" id="KW-1133">Transmembrane helix</keyword>
<name>A0A3N4JJQ7_9PEZI</name>
<dbReference type="AlphaFoldDB" id="A0A3N4JJQ7"/>
<gene>
    <name evidence="2" type="ORF">L873DRAFT_1808110</name>
</gene>
<dbReference type="Proteomes" id="UP000276215">
    <property type="component" value="Unassembled WGS sequence"/>
</dbReference>
<sequence>MSTECIILVLLYLSKEVANSSMMVRLLVIASLVVAVMSPVAEMVVVVVSPVAKGTLG</sequence>
<reference evidence="2 3" key="1">
    <citation type="journal article" date="2018" name="Nat. Ecol. Evol.">
        <title>Pezizomycetes genomes reveal the molecular basis of ectomycorrhizal truffle lifestyle.</title>
        <authorList>
            <person name="Murat C."/>
            <person name="Payen T."/>
            <person name="Noel B."/>
            <person name="Kuo A."/>
            <person name="Morin E."/>
            <person name="Chen J."/>
            <person name="Kohler A."/>
            <person name="Krizsan K."/>
            <person name="Balestrini R."/>
            <person name="Da Silva C."/>
            <person name="Montanini B."/>
            <person name="Hainaut M."/>
            <person name="Levati E."/>
            <person name="Barry K.W."/>
            <person name="Belfiori B."/>
            <person name="Cichocki N."/>
            <person name="Clum A."/>
            <person name="Dockter R.B."/>
            <person name="Fauchery L."/>
            <person name="Guy J."/>
            <person name="Iotti M."/>
            <person name="Le Tacon F."/>
            <person name="Lindquist E.A."/>
            <person name="Lipzen A."/>
            <person name="Malagnac F."/>
            <person name="Mello A."/>
            <person name="Molinier V."/>
            <person name="Miyauchi S."/>
            <person name="Poulain J."/>
            <person name="Riccioni C."/>
            <person name="Rubini A."/>
            <person name="Sitrit Y."/>
            <person name="Splivallo R."/>
            <person name="Traeger S."/>
            <person name="Wang M."/>
            <person name="Zifcakova L."/>
            <person name="Wipf D."/>
            <person name="Zambonelli A."/>
            <person name="Paolocci F."/>
            <person name="Nowrousian M."/>
            <person name="Ottonello S."/>
            <person name="Baldrian P."/>
            <person name="Spatafora J.W."/>
            <person name="Henrissat B."/>
            <person name="Nagy L.G."/>
            <person name="Aury J.M."/>
            <person name="Wincker P."/>
            <person name="Grigoriev I.V."/>
            <person name="Bonfante P."/>
            <person name="Martin F.M."/>
        </authorList>
    </citation>
    <scope>NUCLEOTIDE SEQUENCE [LARGE SCALE GENOMIC DNA]</scope>
    <source>
        <strain evidence="2 3">120613-1</strain>
    </source>
</reference>
<feature type="transmembrane region" description="Helical" evidence="1">
    <location>
        <begin position="28"/>
        <end position="52"/>
    </location>
</feature>
<evidence type="ECO:0000256" key="1">
    <source>
        <dbReference type="SAM" id="Phobius"/>
    </source>
</evidence>
<organism evidence="2 3">
    <name type="scientific">Choiromyces venosus 120613-1</name>
    <dbReference type="NCBI Taxonomy" id="1336337"/>
    <lineage>
        <taxon>Eukaryota</taxon>
        <taxon>Fungi</taxon>
        <taxon>Dikarya</taxon>
        <taxon>Ascomycota</taxon>
        <taxon>Pezizomycotina</taxon>
        <taxon>Pezizomycetes</taxon>
        <taxon>Pezizales</taxon>
        <taxon>Tuberaceae</taxon>
        <taxon>Choiromyces</taxon>
    </lineage>
</organism>
<keyword evidence="1" id="KW-0472">Membrane</keyword>
<protein>
    <submittedName>
        <fullName evidence="2">Uncharacterized protein</fullName>
    </submittedName>
</protein>
<proteinExistence type="predicted"/>
<evidence type="ECO:0000313" key="2">
    <source>
        <dbReference type="EMBL" id="RPA98489.1"/>
    </source>
</evidence>
<evidence type="ECO:0000313" key="3">
    <source>
        <dbReference type="Proteomes" id="UP000276215"/>
    </source>
</evidence>
<dbReference type="EMBL" id="ML120395">
    <property type="protein sequence ID" value="RPA98489.1"/>
    <property type="molecule type" value="Genomic_DNA"/>
</dbReference>
<accession>A0A3N4JJQ7</accession>
<keyword evidence="3" id="KW-1185">Reference proteome</keyword>
<keyword evidence="1" id="KW-0812">Transmembrane</keyword>